<protein>
    <submittedName>
        <fullName evidence="7">Site-specific recombinase XerD</fullName>
    </submittedName>
    <submittedName>
        <fullName evidence="6">Site-specific tyrosine recombinase XerC</fullName>
    </submittedName>
</protein>
<gene>
    <name evidence="6" type="ORF">RTCCBAU85039_0869</name>
    <name evidence="7" type="ORF">SAMN05216228_100248</name>
</gene>
<dbReference type="InterPro" id="IPR010998">
    <property type="entry name" value="Integrase_recombinase_N"/>
</dbReference>
<evidence type="ECO:0000313" key="6">
    <source>
        <dbReference type="EMBL" id="SEH51733.1"/>
    </source>
</evidence>
<dbReference type="Proteomes" id="UP000198939">
    <property type="component" value="Unassembled WGS sequence"/>
</dbReference>
<dbReference type="SUPFAM" id="SSF56349">
    <property type="entry name" value="DNA breaking-rejoining enzymes"/>
    <property type="match status" value="1"/>
</dbReference>
<dbReference type="GO" id="GO:0015074">
    <property type="term" value="P:DNA integration"/>
    <property type="evidence" value="ECO:0007669"/>
    <property type="project" value="UniProtKB-KW"/>
</dbReference>
<dbReference type="InterPro" id="IPR013762">
    <property type="entry name" value="Integrase-like_cat_sf"/>
</dbReference>
<organism evidence="6 8">
    <name type="scientific">Rhizobium tibeticum</name>
    <dbReference type="NCBI Taxonomy" id="501024"/>
    <lineage>
        <taxon>Bacteria</taxon>
        <taxon>Pseudomonadati</taxon>
        <taxon>Pseudomonadota</taxon>
        <taxon>Alphaproteobacteria</taxon>
        <taxon>Hyphomicrobiales</taxon>
        <taxon>Rhizobiaceae</taxon>
        <taxon>Rhizobium/Agrobacterium group</taxon>
        <taxon>Rhizobium</taxon>
    </lineage>
</organism>
<dbReference type="InterPro" id="IPR011010">
    <property type="entry name" value="DNA_brk_join_enz"/>
</dbReference>
<evidence type="ECO:0000313" key="8">
    <source>
        <dbReference type="Proteomes" id="UP000183063"/>
    </source>
</evidence>
<dbReference type="OrthoDB" id="8201432at2"/>
<reference evidence="8" key="2">
    <citation type="submission" date="2016-10" db="EMBL/GenBank/DDBJ databases">
        <authorList>
            <person name="Wibberg D."/>
        </authorList>
    </citation>
    <scope>NUCLEOTIDE SEQUENCE [LARGE SCALE GENOMIC DNA]</scope>
</reference>
<dbReference type="PANTHER" id="PTHR30629:SF2">
    <property type="entry name" value="PROPHAGE INTEGRASE INTS-RELATED"/>
    <property type="match status" value="1"/>
</dbReference>
<dbReference type="InterPro" id="IPR050808">
    <property type="entry name" value="Phage_Integrase"/>
</dbReference>
<dbReference type="AlphaFoldDB" id="A0A1H8DII7"/>
<keyword evidence="3" id="KW-0238">DNA-binding</keyword>
<dbReference type="Pfam" id="PF00589">
    <property type="entry name" value="Phage_integrase"/>
    <property type="match status" value="1"/>
</dbReference>
<dbReference type="PROSITE" id="PS51898">
    <property type="entry name" value="TYR_RECOMBINASE"/>
    <property type="match status" value="1"/>
</dbReference>
<comment type="similarity">
    <text evidence="1">Belongs to the 'phage' integrase family.</text>
</comment>
<reference evidence="6" key="1">
    <citation type="submission" date="2016-10" db="EMBL/GenBank/DDBJ databases">
        <authorList>
            <person name="de Groot N.N."/>
        </authorList>
    </citation>
    <scope>NUCLEOTIDE SEQUENCE [LARGE SCALE GENOMIC DNA]</scope>
    <source>
        <strain evidence="6">CCBAU85039</strain>
    </source>
</reference>
<accession>A0A1H8DII7</accession>
<keyword evidence="2" id="KW-0229">DNA integration</keyword>
<evidence type="ECO:0000256" key="2">
    <source>
        <dbReference type="ARBA" id="ARBA00022908"/>
    </source>
</evidence>
<dbReference type="RefSeq" id="WP_072371245.1">
    <property type="nucleotide sequence ID" value="NZ_FNXB01000004.1"/>
</dbReference>
<feature type="domain" description="Tyr recombinase" evidence="5">
    <location>
        <begin position="160"/>
        <end position="335"/>
    </location>
</feature>
<dbReference type="PANTHER" id="PTHR30629">
    <property type="entry name" value="PROPHAGE INTEGRASE"/>
    <property type="match status" value="1"/>
</dbReference>
<name>A0A1H8DII7_9HYPH</name>
<dbReference type="InterPro" id="IPR002104">
    <property type="entry name" value="Integrase_catalytic"/>
</dbReference>
<dbReference type="GO" id="GO:0006310">
    <property type="term" value="P:DNA recombination"/>
    <property type="evidence" value="ECO:0007669"/>
    <property type="project" value="UniProtKB-KW"/>
</dbReference>
<evidence type="ECO:0000256" key="1">
    <source>
        <dbReference type="ARBA" id="ARBA00008857"/>
    </source>
</evidence>
<reference evidence="7 9" key="3">
    <citation type="submission" date="2016-10" db="EMBL/GenBank/DDBJ databases">
        <authorList>
            <person name="Varghese N."/>
            <person name="Submissions S."/>
        </authorList>
    </citation>
    <scope>NUCLEOTIDE SEQUENCE [LARGE SCALE GENOMIC DNA]</scope>
    <source>
        <strain evidence="7 9">CGMCC 1.7071</strain>
    </source>
</reference>
<dbReference type="Gene3D" id="1.10.150.130">
    <property type="match status" value="1"/>
</dbReference>
<keyword evidence="4" id="KW-0233">DNA recombination</keyword>
<sequence>MVEIELKGIHTVKAKGKIYYYAWRGGPALKGLPGSFEFMKSYNEAIAERRAPEDGKFKSVIAHYKTHEFGKLASSTRRVWSPWLDKIGKRFGDLSIAQFNRPEKIRPSIIRWRSEYSETPRTADLALQVLSRLLSHAVDPMGKIASNPCEGIRHLYSQSRAEIIWTADDIAQLKTEASKEVALAVDLAAHTGLRVGDLVRLAWSHIGRDAIVISTGKSKHRKEAVIPRYDALNELLDRIPKNSPIILTNSRKRPWTQDGLASSFWTAKVEAHMQERDLHFHDLRGTAATNFYTAGLSIRVIAEIMGWEEDQVEKIIRRYVSRGAATREAIRQLNEAREKKTAASKSTNDEQAL</sequence>
<keyword evidence="9" id="KW-1185">Reference proteome</keyword>
<evidence type="ECO:0000313" key="7">
    <source>
        <dbReference type="EMBL" id="SEN06347.1"/>
    </source>
</evidence>
<evidence type="ECO:0000313" key="9">
    <source>
        <dbReference type="Proteomes" id="UP000198939"/>
    </source>
</evidence>
<dbReference type="Gene3D" id="1.10.443.10">
    <property type="entry name" value="Intergrase catalytic core"/>
    <property type="match status" value="1"/>
</dbReference>
<dbReference type="EMBL" id="FOCV01000002">
    <property type="protein sequence ID" value="SEN06347.1"/>
    <property type="molecule type" value="Genomic_DNA"/>
</dbReference>
<dbReference type="Proteomes" id="UP000183063">
    <property type="component" value="Unassembled WGS sequence"/>
</dbReference>
<evidence type="ECO:0000259" key="5">
    <source>
        <dbReference type="PROSITE" id="PS51898"/>
    </source>
</evidence>
<dbReference type="EMBL" id="FNXB01000004">
    <property type="protein sequence ID" value="SEH51733.1"/>
    <property type="molecule type" value="Genomic_DNA"/>
</dbReference>
<evidence type="ECO:0000256" key="4">
    <source>
        <dbReference type="ARBA" id="ARBA00023172"/>
    </source>
</evidence>
<dbReference type="STRING" id="501024.RTCCBAU85039_0869"/>
<evidence type="ECO:0000256" key="3">
    <source>
        <dbReference type="ARBA" id="ARBA00023125"/>
    </source>
</evidence>
<proteinExistence type="inferred from homology"/>
<dbReference type="GO" id="GO:0003677">
    <property type="term" value="F:DNA binding"/>
    <property type="evidence" value="ECO:0007669"/>
    <property type="project" value="UniProtKB-KW"/>
</dbReference>